<accession>A0A0C9N310</accession>
<gene>
    <name evidence="2" type="ORF">SP6_30_01250</name>
</gene>
<dbReference type="SUPFAM" id="SSF52218">
    <property type="entry name" value="Flavoproteins"/>
    <property type="match status" value="1"/>
</dbReference>
<protein>
    <submittedName>
        <fullName evidence="2">DNA, contig: SP630</fullName>
    </submittedName>
</protein>
<proteinExistence type="predicted"/>
<dbReference type="GeneID" id="78528849"/>
<dbReference type="InterPro" id="IPR029039">
    <property type="entry name" value="Flavoprotein-like_sf"/>
</dbReference>
<evidence type="ECO:0000259" key="1">
    <source>
        <dbReference type="Pfam" id="PF03358"/>
    </source>
</evidence>
<dbReference type="GO" id="GO:0010181">
    <property type="term" value="F:FMN binding"/>
    <property type="evidence" value="ECO:0007669"/>
    <property type="project" value="TreeGrafter"/>
</dbReference>
<reference evidence="2 3" key="1">
    <citation type="submission" date="2014-08" db="EMBL/GenBank/DDBJ databases">
        <title>Whole genome shotgun sequence of Sphingomonas paucimobilis NBRC 13935.</title>
        <authorList>
            <person name="Hosoyama A."/>
            <person name="Hashimoto M."/>
            <person name="Hosoyama Y."/>
            <person name="Noguchi M."/>
            <person name="Uohara A."/>
            <person name="Ohji S."/>
            <person name="Katano-Makiyama Y."/>
            <person name="Ichikawa N."/>
            <person name="Kimura A."/>
            <person name="Yamazoe A."/>
            <person name="Fujita N."/>
        </authorList>
    </citation>
    <scope>NUCLEOTIDE SEQUENCE [LARGE SCALE GENOMIC DNA]</scope>
    <source>
        <strain evidence="2 3">NBRC 13935</strain>
    </source>
</reference>
<sequence length="188" mass="19762">MARHIVGIGGTFRPRSSSEMLVRSVLAECGRMGAKTTMFDGPALAALPHFNPERPERTEEEAAFVAALREADGLVIGTPGYHGGVSGVVKNAIDLLEDLRGDERIYFDGMPVGLIVSAAGWQAGGVTLAALRGIVHAMRGWPTPAGIAINSIAQKPFDGEGTIIDEGVAAQIATQAQQIMAFRLEPVA</sequence>
<evidence type="ECO:0000313" key="3">
    <source>
        <dbReference type="Proteomes" id="UP000032025"/>
    </source>
</evidence>
<dbReference type="InterPro" id="IPR005025">
    <property type="entry name" value="FMN_Rdtase-like_dom"/>
</dbReference>
<dbReference type="InterPro" id="IPR050712">
    <property type="entry name" value="NAD(P)H-dep_reductase"/>
</dbReference>
<dbReference type="EMBL" id="BBJS01000030">
    <property type="protein sequence ID" value="GAN13984.1"/>
    <property type="molecule type" value="Genomic_DNA"/>
</dbReference>
<dbReference type="GO" id="GO:0005829">
    <property type="term" value="C:cytosol"/>
    <property type="evidence" value="ECO:0007669"/>
    <property type="project" value="TreeGrafter"/>
</dbReference>
<organism evidence="2 3">
    <name type="scientific">Sphingomonas paucimobilis NBRC 13935</name>
    <dbReference type="NCBI Taxonomy" id="1219050"/>
    <lineage>
        <taxon>Bacteria</taxon>
        <taxon>Pseudomonadati</taxon>
        <taxon>Pseudomonadota</taxon>
        <taxon>Alphaproteobacteria</taxon>
        <taxon>Sphingomonadales</taxon>
        <taxon>Sphingomonadaceae</taxon>
        <taxon>Sphingomonas</taxon>
    </lineage>
</organism>
<dbReference type="AlphaFoldDB" id="A0A0C9N310"/>
<comment type="caution">
    <text evidence="2">The sequence shown here is derived from an EMBL/GenBank/DDBJ whole genome shotgun (WGS) entry which is preliminary data.</text>
</comment>
<keyword evidence="3" id="KW-1185">Reference proteome</keyword>
<dbReference type="Proteomes" id="UP000032025">
    <property type="component" value="Unassembled WGS sequence"/>
</dbReference>
<dbReference type="GO" id="GO:0016491">
    <property type="term" value="F:oxidoreductase activity"/>
    <property type="evidence" value="ECO:0007669"/>
    <property type="project" value="InterPro"/>
</dbReference>
<dbReference type="PANTHER" id="PTHR30543">
    <property type="entry name" value="CHROMATE REDUCTASE"/>
    <property type="match status" value="1"/>
</dbReference>
<feature type="domain" description="NADPH-dependent FMN reductase-like" evidence="1">
    <location>
        <begin position="5"/>
        <end position="149"/>
    </location>
</feature>
<dbReference type="RefSeq" id="WP_007404881.1">
    <property type="nucleotide sequence ID" value="NZ_BBJS01000030.1"/>
</dbReference>
<dbReference type="Gene3D" id="3.40.50.360">
    <property type="match status" value="1"/>
</dbReference>
<dbReference type="PANTHER" id="PTHR30543:SF21">
    <property type="entry name" value="NAD(P)H-DEPENDENT FMN REDUCTASE LOT6"/>
    <property type="match status" value="1"/>
</dbReference>
<dbReference type="Pfam" id="PF03358">
    <property type="entry name" value="FMN_red"/>
    <property type="match status" value="1"/>
</dbReference>
<evidence type="ECO:0000313" key="2">
    <source>
        <dbReference type="EMBL" id="GAN13984.1"/>
    </source>
</evidence>
<name>A0A0C9N310_SPHPI</name>